<comment type="caution">
    <text evidence="4">The sequence shown here is derived from an EMBL/GenBank/DDBJ whole genome shotgun (WGS) entry which is preliminary data.</text>
</comment>
<dbReference type="SMART" id="SM00220">
    <property type="entry name" value="S_TKc"/>
    <property type="match status" value="1"/>
</dbReference>
<accession>A0A819JPU4</accession>
<feature type="domain" description="Protein kinase" evidence="3">
    <location>
        <begin position="27"/>
        <end position="284"/>
    </location>
</feature>
<gene>
    <name evidence="4" type="ORF">FNK824_LOCUS22481</name>
</gene>
<proteinExistence type="predicted"/>
<dbReference type="PANTHER" id="PTHR24055">
    <property type="entry name" value="MITOGEN-ACTIVATED PROTEIN KINASE"/>
    <property type="match status" value="1"/>
</dbReference>
<dbReference type="AlphaFoldDB" id="A0A819JPU4"/>
<dbReference type="EMBL" id="CAJOBE010004560">
    <property type="protein sequence ID" value="CAF3937389.1"/>
    <property type="molecule type" value="Genomic_DNA"/>
</dbReference>
<dbReference type="InterPro" id="IPR050117">
    <property type="entry name" value="MAPK"/>
</dbReference>
<dbReference type="Proteomes" id="UP000663874">
    <property type="component" value="Unassembled WGS sequence"/>
</dbReference>
<evidence type="ECO:0000256" key="1">
    <source>
        <dbReference type="ARBA" id="ARBA00022741"/>
    </source>
</evidence>
<reference evidence="4" key="1">
    <citation type="submission" date="2021-02" db="EMBL/GenBank/DDBJ databases">
        <authorList>
            <person name="Nowell W R."/>
        </authorList>
    </citation>
    <scope>NUCLEOTIDE SEQUENCE</scope>
</reference>
<name>A0A819JPU4_9BILA</name>
<sequence>MTANSKNQDEWYTIACGRTQFTLPVRYQNLVHIGERPFGAVVRATDTETGKYVAIKKIFHPFQTPILAKRTYRELKLLIYLNHPDAHVIQLYNLFTPEKNIDDFQTLYFVLNYVDYDLNRVIKRNLPFTEDQIKYIIYSLLRGLKFIHSAGILHHHLKPSNIRIDKNSNITSIGCIMAEIILLRPVFRGTNHIDQLDKIFDIIGTPDLVILNDICVPVAAACISQLPPKTKKDYNELFGFKYDPVIQTPTSGVSPEGIDFLDHLLSFDHRTRPTTEEALSHPFLKSFHDLMDEPTKEYLVDEHQNEVYSISEWKSIIWQMLEEFVPPSWINDEDDVAND</sequence>
<dbReference type="GO" id="GO:0004672">
    <property type="term" value="F:protein kinase activity"/>
    <property type="evidence" value="ECO:0007669"/>
    <property type="project" value="InterPro"/>
</dbReference>
<dbReference type="InterPro" id="IPR000719">
    <property type="entry name" value="Prot_kinase_dom"/>
</dbReference>
<keyword evidence="1" id="KW-0547">Nucleotide-binding</keyword>
<keyword evidence="2" id="KW-0067">ATP-binding</keyword>
<dbReference type="GO" id="GO:0005524">
    <property type="term" value="F:ATP binding"/>
    <property type="evidence" value="ECO:0007669"/>
    <property type="project" value="UniProtKB-KW"/>
</dbReference>
<dbReference type="InterPro" id="IPR011009">
    <property type="entry name" value="Kinase-like_dom_sf"/>
</dbReference>
<dbReference type="Gene3D" id="3.30.200.20">
    <property type="entry name" value="Phosphorylase Kinase, domain 1"/>
    <property type="match status" value="2"/>
</dbReference>
<organism evidence="4 5">
    <name type="scientific">Rotaria sordida</name>
    <dbReference type="NCBI Taxonomy" id="392033"/>
    <lineage>
        <taxon>Eukaryota</taxon>
        <taxon>Metazoa</taxon>
        <taxon>Spiralia</taxon>
        <taxon>Gnathifera</taxon>
        <taxon>Rotifera</taxon>
        <taxon>Eurotatoria</taxon>
        <taxon>Bdelloidea</taxon>
        <taxon>Philodinida</taxon>
        <taxon>Philodinidae</taxon>
        <taxon>Rotaria</taxon>
    </lineage>
</organism>
<evidence type="ECO:0000259" key="3">
    <source>
        <dbReference type="PROSITE" id="PS50011"/>
    </source>
</evidence>
<dbReference type="Pfam" id="PF00069">
    <property type="entry name" value="Pkinase"/>
    <property type="match status" value="1"/>
</dbReference>
<evidence type="ECO:0000313" key="5">
    <source>
        <dbReference type="Proteomes" id="UP000663874"/>
    </source>
</evidence>
<protein>
    <recommendedName>
        <fullName evidence="3">Protein kinase domain-containing protein</fullName>
    </recommendedName>
</protein>
<evidence type="ECO:0000256" key="2">
    <source>
        <dbReference type="ARBA" id="ARBA00022840"/>
    </source>
</evidence>
<dbReference type="PROSITE" id="PS50011">
    <property type="entry name" value="PROTEIN_KINASE_DOM"/>
    <property type="match status" value="1"/>
</dbReference>
<dbReference type="SUPFAM" id="SSF56112">
    <property type="entry name" value="Protein kinase-like (PK-like)"/>
    <property type="match status" value="1"/>
</dbReference>
<evidence type="ECO:0000313" key="4">
    <source>
        <dbReference type="EMBL" id="CAF3937389.1"/>
    </source>
</evidence>
<dbReference type="Gene3D" id="1.10.510.10">
    <property type="entry name" value="Transferase(Phosphotransferase) domain 1"/>
    <property type="match status" value="2"/>
</dbReference>